<organism evidence="7 8">
    <name type="scientific">Candidatus Abyssobacteria bacterium SURF_17</name>
    <dbReference type="NCBI Taxonomy" id="2093361"/>
    <lineage>
        <taxon>Bacteria</taxon>
        <taxon>Pseudomonadati</taxon>
        <taxon>Candidatus Hydrogenedentota</taxon>
        <taxon>Candidatus Abyssobacteria</taxon>
    </lineage>
</organism>
<dbReference type="Pfam" id="PF04893">
    <property type="entry name" value="Yip1"/>
    <property type="match status" value="1"/>
</dbReference>
<protein>
    <recommendedName>
        <fullName evidence="6">Yip1 domain-containing protein</fullName>
    </recommendedName>
</protein>
<feature type="transmembrane region" description="Helical" evidence="5">
    <location>
        <begin position="288"/>
        <end position="312"/>
    </location>
</feature>
<keyword evidence="2 5" id="KW-0812">Transmembrane</keyword>
<dbReference type="Proteomes" id="UP000285961">
    <property type="component" value="Unassembled WGS sequence"/>
</dbReference>
<evidence type="ECO:0000256" key="5">
    <source>
        <dbReference type="SAM" id="Phobius"/>
    </source>
</evidence>
<evidence type="ECO:0000256" key="3">
    <source>
        <dbReference type="ARBA" id="ARBA00022989"/>
    </source>
</evidence>
<feature type="transmembrane region" description="Helical" evidence="5">
    <location>
        <begin position="233"/>
        <end position="262"/>
    </location>
</feature>
<name>A0A419F9B0_9BACT</name>
<comment type="caution">
    <text evidence="7">The sequence shown here is derived from an EMBL/GenBank/DDBJ whole genome shotgun (WGS) entry which is preliminary data.</text>
</comment>
<feature type="domain" description="Yip1" evidence="6">
    <location>
        <begin position="166"/>
        <end position="338"/>
    </location>
</feature>
<evidence type="ECO:0000313" key="8">
    <source>
        <dbReference type="Proteomes" id="UP000285961"/>
    </source>
</evidence>
<evidence type="ECO:0000259" key="6">
    <source>
        <dbReference type="Pfam" id="PF04893"/>
    </source>
</evidence>
<dbReference type="GO" id="GO:0016020">
    <property type="term" value="C:membrane"/>
    <property type="evidence" value="ECO:0007669"/>
    <property type="project" value="UniProtKB-SubCell"/>
</dbReference>
<evidence type="ECO:0000256" key="4">
    <source>
        <dbReference type="ARBA" id="ARBA00023136"/>
    </source>
</evidence>
<feature type="transmembrane region" description="Helical" evidence="5">
    <location>
        <begin position="188"/>
        <end position="212"/>
    </location>
</feature>
<dbReference type="InterPro" id="IPR006977">
    <property type="entry name" value="Yip1_dom"/>
</dbReference>
<reference evidence="7 8" key="1">
    <citation type="journal article" date="2017" name="ISME J.">
        <title>Energy and carbon metabolisms in a deep terrestrial subsurface fluid microbial community.</title>
        <authorList>
            <person name="Momper L."/>
            <person name="Jungbluth S.P."/>
            <person name="Lee M.D."/>
            <person name="Amend J.P."/>
        </authorList>
    </citation>
    <scope>NUCLEOTIDE SEQUENCE [LARGE SCALE GENOMIC DNA]</scope>
    <source>
        <strain evidence="7">SURF_17</strain>
    </source>
</reference>
<dbReference type="EMBL" id="QZKI01000005">
    <property type="protein sequence ID" value="RJP75281.1"/>
    <property type="molecule type" value="Genomic_DNA"/>
</dbReference>
<comment type="subcellular location">
    <subcellularLocation>
        <location evidence="1">Membrane</location>
        <topology evidence="1">Multi-pass membrane protein</topology>
    </subcellularLocation>
</comment>
<dbReference type="AlphaFoldDB" id="A0A419F9B0"/>
<keyword evidence="3 5" id="KW-1133">Transmembrane helix</keyword>
<evidence type="ECO:0000256" key="1">
    <source>
        <dbReference type="ARBA" id="ARBA00004141"/>
    </source>
</evidence>
<evidence type="ECO:0000256" key="2">
    <source>
        <dbReference type="ARBA" id="ARBA00022692"/>
    </source>
</evidence>
<evidence type="ECO:0000313" key="7">
    <source>
        <dbReference type="EMBL" id="RJP75281.1"/>
    </source>
</evidence>
<sequence length="366" mass="40416">MIVTCVRCNTKFSSSRSHSHICPNCHFVFGEAPSRHHELHIVHSSELMRESTGHLLKEEAECKCSFHPDADAIDHCKQCGRPVCIACAVEIEGVCFCEPCAENVKPAPSSEAAEQPAERQHEGAQPEAEILRIPRPSDALAKGPYVAWEYRHQIGRVNALFTTWLQTLFSPLRFFRSAPISGDYRSPLLYGIFWTLVGSAGGIVWKFLLYVYPTFINFLGGELIHVSVQLSKTYVLVAIALLISPLLALIMLLVACAVYHIFVALFTGRHAGFEATLRVVCYSTGTNALYFLPVVGVMLGGIWQLILVTAGLKELHRISLPMAVIITFVPFSLLLMLGTTFMLWAFSGSALLPGDPLHALTLFFSP</sequence>
<gene>
    <name evidence="7" type="ORF">C4532_00705</name>
</gene>
<feature type="transmembrane region" description="Helical" evidence="5">
    <location>
        <begin position="324"/>
        <end position="346"/>
    </location>
</feature>
<keyword evidence="4 5" id="KW-0472">Membrane</keyword>
<proteinExistence type="predicted"/>
<accession>A0A419F9B0</accession>